<keyword evidence="3" id="KW-1185">Reference proteome</keyword>
<sequence length="156" mass="17246">ENPDNCVNSSLTEGPKYLVYLTEVDHGQYVQQFCHESGESQCLDEVMVLCEVSVEYPIGKNITTAKEECPEKYMYEDCIPKPEPTNPPYDNGDNQKDAHGSEEVADQKTKEKPDEGKDIPKEFPSSVGDGDNGSSVTLTLNMSAMILLLLAVILQL</sequence>
<comment type="caution">
    <text evidence="2">The sequence shown here is derived from an EMBL/GenBank/DDBJ whole genome shotgun (WGS) entry which is preliminary data.</text>
</comment>
<protein>
    <submittedName>
        <fullName evidence="2">Uncharacterized protein</fullName>
    </submittedName>
</protein>
<feature type="compositionally biased region" description="Basic and acidic residues" evidence="1">
    <location>
        <begin position="93"/>
        <end position="121"/>
    </location>
</feature>
<name>A0A8S4A0G6_9EUPU</name>
<evidence type="ECO:0000256" key="1">
    <source>
        <dbReference type="SAM" id="MobiDB-lite"/>
    </source>
</evidence>
<dbReference type="EMBL" id="CAJHNH020008179">
    <property type="protein sequence ID" value="CAG5135327.1"/>
    <property type="molecule type" value="Genomic_DNA"/>
</dbReference>
<feature type="non-terminal residue" evidence="2">
    <location>
        <position position="156"/>
    </location>
</feature>
<organism evidence="2 3">
    <name type="scientific">Candidula unifasciata</name>
    <dbReference type="NCBI Taxonomy" id="100452"/>
    <lineage>
        <taxon>Eukaryota</taxon>
        <taxon>Metazoa</taxon>
        <taxon>Spiralia</taxon>
        <taxon>Lophotrochozoa</taxon>
        <taxon>Mollusca</taxon>
        <taxon>Gastropoda</taxon>
        <taxon>Heterobranchia</taxon>
        <taxon>Euthyneura</taxon>
        <taxon>Panpulmonata</taxon>
        <taxon>Eupulmonata</taxon>
        <taxon>Stylommatophora</taxon>
        <taxon>Helicina</taxon>
        <taxon>Helicoidea</taxon>
        <taxon>Geomitridae</taxon>
        <taxon>Candidula</taxon>
    </lineage>
</organism>
<dbReference type="Proteomes" id="UP000678393">
    <property type="component" value="Unassembled WGS sequence"/>
</dbReference>
<dbReference type="AlphaFoldDB" id="A0A8S4A0G6"/>
<proteinExistence type="predicted"/>
<evidence type="ECO:0000313" key="2">
    <source>
        <dbReference type="EMBL" id="CAG5135327.1"/>
    </source>
</evidence>
<feature type="region of interest" description="Disordered" evidence="1">
    <location>
        <begin position="76"/>
        <end position="132"/>
    </location>
</feature>
<evidence type="ECO:0000313" key="3">
    <source>
        <dbReference type="Proteomes" id="UP000678393"/>
    </source>
</evidence>
<accession>A0A8S4A0G6</accession>
<dbReference type="OrthoDB" id="6104988at2759"/>
<reference evidence="2" key="1">
    <citation type="submission" date="2021-04" db="EMBL/GenBank/DDBJ databases">
        <authorList>
            <consortium name="Molecular Ecology Group"/>
        </authorList>
    </citation>
    <scope>NUCLEOTIDE SEQUENCE</scope>
</reference>
<gene>
    <name evidence="2" type="ORF">CUNI_LOCUS20885</name>
</gene>